<evidence type="ECO:0000313" key="7">
    <source>
        <dbReference type="Proteomes" id="UP000636709"/>
    </source>
</evidence>
<evidence type="ECO:0000313" key="6">
    <source>
        <dbReference type="EMBL" id="KAF8758147.1"/>
    </source>
</evidence>
<keyword evidence="2" id="KW-0611">Plant defense</keyword>
<dbReference type="OrthoDB" id="713633at2759"/>
<dbReference type="GO" id="GO:0009626">
    <property type="term" value="P:plant-type hypersensitive response"/>
    <property type="evidence" value="ECO:0007669"/>
    <property type="project" value="UniProtKB-ARBA"/>
</dbReference>
<dbReference type="Pfam" id="PF00931">
    <property type="entry name" value="NB-ARC"/>
    <property type="match status" value="1"/>
</dbReference>
<dbReference type="FunFam" id="1.10.10.10:FF:000322">
    <property type="entry name" value="Probable disease resistance protein At1g63360"/>
    <property type="match status" value="1"/>
</dbReference>
<evidence type="ECO:0000259" key="3">
    <source>
        <dbReference type="Pfam" id="PF00931"/>
    </source>
</evidence>
<keyword evidence="1" id="KW-0677">Repeat</keyword>
<dbReference type="GO" id="GO:0042742">
    <property type="term" value="P:defense response to bacterium"/>
    <property type="evidence" value="ECO:0007669"/>
    <property type="project" value="UniProtKB-ARBA"/>
</dbReference>
<feature type="domain" description="NB-ARC" evidence="3">
    <location>
        <begin position="29"/>
        <end position="186"/>
    </location>
</feature>
<dbReference type="EMBL" id="JACEFO010000740">
    <property type="protein sequence ID" value="KAF8758147.1"/>
    <property type="molecule type" value="Genomic_DNA"/>
</dbReference>
<feature type="domain" description="Disease resistance protein winged helix" evidence="4">
    <location>
        <begin position="271"/>
        <end position="324"/>
    </location>
</feature>
<dbReference type="InterPro" id="IPR032675">
    <property type="entry name" value="LRR_dom_sf"/>
</dbReference>
<feature type="domain" description="Disease resistance R13L4/SHOC-2-like LRR" evidence="5">
    <location>
        <begin position="401"/>
        <end position="500"/>
    </location>
</feature>
<sequence length="835" mass="94910">MQDSRESMSVALEENRLVGRDSDESELIELVLSAKTKECISVCGLGGVGKTALVKSICQSQRLRGMFEMVAWIPMQEPFNFHEFTRTVEHKLTPNKKKILPTKRTDGKDTNLPDKSPKGNLIVLDDVSSKKDWARIKSALLEDRFNMSRVIITTREPSVDKLCERSHNLKPLRDGDALQLFRKKVNIDLHDKFSGVAIDIVKECGGLPQLIIIVAGLLQEKYSVMEWKKTRDHLTAELQNNPKLKDYDKTLTSGYKNLSSSLKSCFLYLSVFPHDSIIRRRRLVRRWTAEGYSSEKHGKSVEEVADKQFQDLMSRNMVLPCGTTISKIGNSWETYEFEFQSLMHGVSRRKSAKENLILVLDENEHSSLQAKSRARHLTVLESWDRKGKKRDALESIVHLPHLRSLTVFGKFKSFFISRKMRLLRVLDLEDANGLRDRDLSSIGKLYHLRYLSLRGSVGIFHLPDSIGYLSNLETLDIKGTMVTKLPSTIVKLQKLKYLRAGIIAYGEDDSYELVHDFLPAYLRDCFRTEHVYEEMDMKMVVTLIRLMVTVLLRGFDVCGVKAPRGIGKLKALNTLGVINVARGKNVLKEIKKLTQLRKLGITGIKKDHCEELGSTIYSCSHLQTLSLRAEGNNGLVGCLDDISPPEDLQSLKLYGNLGELPEWIGKLQRLTKLTLRSTLLEQDGVQDLGKLPTLTSLHLLGNSFKGEELNFQRNKFASLLVLEIDGLSGTKAVEFEEETMARLKLLKVNCWWNTVTDCCSFTGILHLPNLMEVLLIGLDCGESAEGFQGSDLEAEDVREWLAERKPLWDENRAFKEDLLNQLEGNQKRHILKMEY</sequence>
<reference evidence="6" key="1">
    <citation type="submission" date="2020-07" db="EMBL/GenBank/DDBJ databases">
        <title>Genome sequence and genetic diversity analysis of an under-domesticated orphan crop, white fonio (Digitaria exilis).</title>
        <authorList>
            <person name="Bennetzen J.L."/>
            <person name="Chen S."/>
            <person name="Ma X."/>
            <person name="Wang X."/>
            <person name="Yssel A.E.J."/>
            <person name="Chaluvadi S.R."/>
            <person name="Johnson M."/>
            <person name="Gangashetty P."/>
            <person name="Hamidou F."/>
            <person name="Sanogo M.D."/>
            <person name="Zwaenepoel A."/>
            <person name="Wallace J."/>
            <person name="Van De Peer Y."/>
            <person name="Van Deynze A."/>
        </authorList>
    </citation>
    <scope>NUCLEOTIDE SEQUENCE</scope>
    <source>
        <tissue evidence="6">Leaves</tissue>
    </source>
</reference>
<dbReference type="PANTHER" id="PTHR23155">
    <property type="entry name" value="DISEASE RESISTANCE PROTEIN RP"/>
    <property type="match status" value="1"/>
</dbReference>
<dbReference type="Proteomes" id="UP000636709">
    <property type="component" value="Unassembled WGS sequence"/>
</dbReference>
<feature type="domain" description="Disease resistance R13L4/SHOC-2-like LRR" evidence="5">
    <location>
        <begin position="540"/>
        <end position="782"/>
    </location>
</feature>
<name>A0A835FIL9_9POAL</name>
<evidence type="ECO:0000259" key="4">
    <source>
        <dbReference type="Pfam" id="PF23559"/>
    </source>
</evidence>
<proteinExistence type="predicted"/>
<evidence type="ECO:0008006" key="8">
    <source>
        <dbReference type="Google" id="ProtNLM"/>
    </source>
</evidence>
<evidence type="ECO:0000256" key="1">
    <source>
        <dbReference type="ARBA" id="ARBA00022737"/>
    </source>
</evidence>
<protein>
    <recommendedName>
        <fullName evidence="8">NB-ARC domain-containing protein</fullName>
    </recommendedName>
</protein>
<dbReference type="PANTHER" id="PTHR23155:SF1114">
    <property type="entry name" value="OS02G0475500 PROTEIN"/>
    <property type="match status" value="1"/>
</dbReference>
<dbReference type="InterPro" id="IPR027417">
    <property type="entry name" value="P-loop_NTPase"/>
</dbReference>
<dbReference type="Gene3D" id="1.10.10.10">
    <property type="entry name" value="Winged helix-like DNA-binding domain superfamily/Winged helix DNA-binding domain"/>
    <property type="match status" value="1"/>
</dbReference>
<evidence type="ECO:0000259" key="5">
    <source>
        <dbReference type="Pfam" id="PF23598"/>
    </source>
</evidence>
<dbReference type="InterPro" id="IPR036388">
    <property type="entry name" value="WH-like_DNA-bd_sf"/>
</dbReference>
<dbReference type="GO" id="GO:0043531">
    <property type="term" value="F:ADP binding"/>
    <property type="evidence" value="ECO:0007669"/>
    <property type="project" value="InterPro"/>
</dbReference>
<dbReference type="InterPro" id="IPR042197">
    <property type="entry name" value="Apaf_helical"/>
</dbReference>
<dbReference type="Pfam" id="PF23598">
    <property type="entry name" value="LRR_14"/>
    <property type="match status" value="2"/>
</dbReference>
<comment type="caution">
    <text evidence="6">The sequence shown here is derived from an EMBL/GenBank/DDBJ whole genome shotgun (WGS) entry which is preliminary data.</text>
</comment>
<gene>
    <name evidence="6" type="ORF">HU200_010664</name>
</gene>
<dbReference type="SUPFAM" id="SSF52540">
    <property type="entry name" value="P-loop containing nucleoside triphosphate hydrolases"/>
    <property type="match status" value="1"/>
</dbReference>
<dbReference type="SUPFAM" id="SSF52047">
    <property type="entry name" value="RNI-like"/>
    <property type="match status" value="1"/>
</dbReference>
<keyword evidence="7" id="KW-1185">Reference proteome</keyword>
<evidence type="ECO:0000256" key="2">
    <source>
        <dbReference type="ARBA" id="ARBA00022821"/>
    </source>
</evidence>
<dbReference type="AlphaFoldDB" id="A0A835FIL9"/>
<organism evidence="6 7">
    <name type="scientific">Digitaria exilis</name>
    <dbReference type="NCBI Taxonomy" id="1010633"/>
    <lineage>
        <taxon>Eukaryota</taxon>
        <taxon>Viridiplantae</taxon>
        <taxon>Streptophyta</taxon>
        <taxon>Embryophyta</taxon>
        <taxon>Tracheophyta</taxon>
        <taxon>Spermatophyta</taxon>
        <taxon>Magnoliopsida</taxon>
        <taxon>Liliopsida</taxon>
        <taxon>Poales</taxon>
        <taxon>Poaceae</taxon>
        <taxon>PACMAD clade</taxon>
        <taxon>Panicoideae</taxon>
        <taxon>Panicodae</taxon>
        <taxon>Paniceae</taxon>
        <taxon>Anthephorinae</taxon>
        <taxon>Digitaria</taxon>
    </lineage>
</organism>
<dbReference type="InterPro" id="IPR002182">
    <property type="entry name" value="NB-ARC"/>
</dbReference>
<dbReference type="InterPro" id="IPR044974">
    <property type="entry name" value="Disease_R_plants"/>
</dbReference>
<dbReference type="GO" id="GO:0002758">
    <property type="term" value="P:innate immune response-activating signaling pathway"/>
    <property type="evidence" value="ECO:0007669"/>
    <property type="project" value="UniProtKB-ARBA"/>
</dbReference>
<dbReference type="Gene3D" id="3.40.50.300">
    <property type="entry name" value="P-loop containing nucleotide triphosphate hydrolases"/>
    <property type="match status" value="1"/>
</dbReference>
<dbReference type="Gene3D" id="3.80.10.10">
    <property type="entry name" value="Ribonuclease Inhibitor"/>
    <property type="match status" value="2"/>
</dbReference>
<dbReference type="InterPro" id="IPR055414">
    <property type="entry name" value="LRR_R13L4/SHOC2-like"/>
</dbReference>
<dbReference type="PRINTS" id="PR00364">
    <property type="entry name" value="DISEASERSIST"/>
</dbReference>
<dbReference type="Pfam" id="PF23559">
    <property type="entry name" value="WHD_DRP"/>
    <property type="match status" value="1"/>
</dbReference>
<accession>A0A835FIL9</accession>
<dbReference type="InterPro" id="IPR058922">
    <property type="entry name" value="WHD_DRP"/>
</dbReference>
<dbReference type="Gene3D" id="1.10.8.430">
    <property type="entry name" value="Helical domain of apoptotic protease-activating factors"/>
    <property type="match status" value="1"/>
</dbReference>